<evidence type="ECO:0000313" key="1">
    <source>
        <dbReference type="EMBL" id="CAA9403426.1"/>
    </source>
</evidence>
<organism evidence="1">
    <name type="scientific">uncultured Rubrobacteraceae bacterium</name>
    <dbReference type="NCBI Taxonomy" id="349277"/>
    <lineage>
        <taxon>Bacteria</taxon>
        <taxon>Bacillati</taxon>
        <taxon>Actinomycetota</taxon>
        <taxon>Rubrobacteria</taxon>
        <taxon>Rubrobacterales</taxon>
        <taxon>Rubrobacteraceae</taxon>
        <taxon>environmental samples</taxon>
    </lineage>
</organism>
<gene>
    <name evidence="1" type="ORF">AVDCRST_MAG55-816</name>
</gene>
<name>A0A6J4P138_9ACTN</name>
<dbReference type="Gene3D" id="2.60.120.200">
    <property type="match status" value="1"/>
</dbReference>
<dbReference type="AlphaFoldDB" id="A0A6J4P138"/>
<sequence length="59" mass="6980">MDLYPTRAEFSVDGRLLHTFAEGLPGDSMRLMVNVRYPDWLPGKESREDGYTYVDWIRR</sequence>
<dbReference type="InterPro" id="IPR013320">
    <property type="entry name" value="ConA-like_dom_sf"/>
</dbReference>
<dbReference type="SUPFAM" id="SSF49899">
    <property type="entry name" value="Concanavalin A-like lectins/glucanases"/>
    <property type="match status" value="1"/>
</dbReference>
<protein>
    <submittedName>
        <fullName evidence="1">Uncharacterized protein</fullName>
    </submittedName>
</protein>
<reference evidence="1" key="1">
    <citation type="submission" date="2020-02" db="EMBL/GenBank/DDBJ databases">
        <authorList>
            <person name="Meier V. D."/>
        </authorList>
    </citation>
    <scope>NUCLEOTIDE SEQUENCE</scope>
    <source>
        <strain evidence="1">AVDCRST_MAG55</strain>
    </source>
</reference>
<dbReference type="EMBL" id="CADCUZ010000033">
    <property type="protein sequence ID" value="CAA9403426.1"/>
    <property type="molecule type" value="Genomic_DNA"/>
</dbReference>
<proteinExistence type="predicted"/>
<accession>A0A6J4P138</accession>